<evidence type="ECO:0000256" key="1">
    <source>
        <dbReference type="SAM" id="MobiDB-lite"/>
    </source>
</evidence>
<evidence type="ECO:0000313" key="2">
    <source>
        <dbReference type="EMBL" id="MCA9754284.1"/>
    </source>
</evidence>
<dbReference type="AlphaFoldDB" id="A0A956N7X5"/>
<evidence type="ECO:0000313" key="3">
    <source>
        <dbReference type="Proteomes" id="UP000739538"/>
    </source>
</evidence>
<name>A0A956N7X5_UNCEI</name>
<feature type="compositionally biased region" description="Low complexity" evidence="1">
    <location>
        <begin position="322"/>
        <end position="350"/>
    </location>
</feature>
<reference evidence="2" key="2">
    <citation type="journal article" date="2021" name="Microbiome">
        <title>Successional dynamics and alternative stable states in a saline activated sludge microbial community over 9 years.</title>
        <authorList>
            <person name="Wang Y."/>
            <person name="Ye J."/>
            <person name="Ju F."/>
            <person name="Liu L."/>
            <person name="Boyd J.A."/>
            <person name="Deng Y."/>
            <person name="Parks D.H."/>
            <person name="Jiang X."/>
            <person name="Yin X."/>
            <person name="Woodcroft B.J."/>
            <person name="Tyson G.W."/>
            <person name="Hugenholtz P."/>
            <person name="Polz M.F."/>
            <person name="Zhang T."/>
        </authorList>
    </citation>
    <scope>NUCLEOTIDE SEQUENCE</scope>
    <source>
        <strain evidence="2">HKST-UBA02</strain>
    </source>
</reference>
<dbReference type="EMBL" id="JAGQHS010000002">
    <property type="protein sequence ID" value="MCA9754284.1"/>
    <property type="molecule type" value="Genomic_DNA"/>
</dbReference>
<reference evidence="2" key="1">
    <citation type="submission" date="2020-04" db="EMBL/GenBank/DDBJ databases">
        <authorList>
            <person name="Zhang T."/>
        </authorList>
    </citation>
    <scope>NUCLEOTIDE SEQUENCE</scope>
    <source>
        <strain evidence="2">HKST-UBA02</strain>
    </source>
</reference>
<feature type="compositionally biased region" description="Polar residues" evidence="1">
    <location>
        <begin position="378"/>
        <end position="388"/>
    </location>
</feature>
<comment type="caution">
    <text evidence="2">The sequence shown here is derived from an EMBL/GenBank/DDBJ whole genome shotgun (WGS) entry which is preliminary data.</text>
</comment>
<proteinExistence type="predicted"/>
<gene>
    <name evidence="2" type="ORF">KDA27_00670</name>
</gene>
<feature type="region of interest" description="Disordered" evidence="1">
    <location>
        <begin position="378"/>
        <end position="419"/>
    </location>
</feature>
<accession>A0A956N7X5</accession>
<protein>
    <submittedName>
        <fullName evidence="2">Uncharacterized protein</fullName>
    </submittedName>
</protein>
<feature type="region of interest" description="Disordered" evidence="1">
    <location>
        <begin position="320"/>
        <end position="350"/>
    </location>
</feature>
<sequence length="563" mass="61111">MHSTRVLWVLGPVLLLLAGPSRAEWTLSGEAGVQLDSIGEEFGSGAQIDEQIDPTDPLDDVAADIRFRDRSTESTALLSLRVRESTRILDGSLRLKSRPEKSRAEFDLRGEIVPGPGMWRWQDRLYTEFAGTEADGGWIHLAGLSWSTRDARVRSTQGGWFDRHGAGASFGLSHELSRAGEDSLASLFDYALLRPRAELFGQFAGAALALEGGTQRKRIVDDGDGSYDGSFLELRGTRGRLSIVARTESRHYEHADSLSPSYQDASGRVDWSRPLGWRDEVRVEGTVRALQYAHDSSVFRDHLEWSAALAWRRELGTDGRVSSAAASSSRSATSGSASSDRTSAGANESSPDLLGALRDLDEALAELEALEVTFEADSTVTFPDSTTVETEHRGNPDAPGDANGTDAPESSEGEGRLVSASGGEVDDAFFRSFRASGRWYTEIGAFGSGSVGETSDLGDYTEVGGRASAGRQGGERLWLDLSLGLGRRDYLRAGSATDLVFEGFDFSLSGSDYTFLELSALGEVSLPGALSLELFGQYEDQWHDESADDFRLWILTVSLTRKF</sequence>
<dbReference type="Proteomes" id="UP000739538">
    <property type="component" value="Unassembled WGS sequence"/>
</dbReference>
<organism evidence="2 3">
    <name type="scientific">Eiseniibacteriota bacterium</name>
    <dbReference type="NCBI Taxonomy" id="2212470"/>
    <lineage>
        <taxon>Bacteria</taxon>
        <taxon>Candidatus Eiseniibacteriota</taxon>
    </lineage>
</organism>